<gene>
    <name evidence="3" type="ORF">AMS69_01200</name>
    <name evidence="4" type="ORF">GOC83_15060</name>
</gene>
<proteinExistence type="predicted"/>
<evidence type="ECO:0000259" key="2">
    <source>
        <dbReference type="Pfam" id="PF26028"/>
    </source>
</evidence>
<feature type="transmembrane region" description="Helical" evidence="1">
    <location>
        <begin position="41"/>
        <end position="61"/>
    </location>
</feature>
<protein>
    <recommendedName>
        <fullName evidence="2">DUF8006 domain-containing protein</fullName>
    </recommendedName>
</protein>
<dbReference type="GeneID" id="35219255"/>
<feature type="domain" description="DUF8006" evidence="2">
    <location>
        <begin position="4"/>
        <end position="94"/>
    </location>
</feature>
<dbReference type="STRING" id="1705562.AMS69_01200"/>
<dbReference type="InterPro" id="IPR058319">
    <property type="entry name" value="DUF8006"/>
</dbReference>
<keyword evidence="1" id="KW-0472">Membrane</keyword>
<organism evidence="3 5">
    <name type="scientific">Haloarcula rubripromontorii</name>
    <dbReference type="NCBI Taxonomy" id="1705562"/>
    <lineage>
        <taxon>Archaea</taxon>
        <taxon>Methanobacteriati</taxon>
        <taxon>Methanobacteriota</taxon>
        <taxon>Stenosarchaea group</taxon>
        <taxon>Halobacteria</taxon>
        <taxon>Halobacteriales</taxon>
        <taxon>Haloarculaceae</taxon>
        <taxon>Haloarcula</taxon>
    </lineage>
</organism>
<dbReference type="Proteomes" id="UP000037729">
    <property type="component" value="Unassembled WGS sequence"/>
</dbReference>
<evidence type="ECO:0000313" key="4">
    <source>
        <dbReference type="EMBL" id="NLV07452.1"/>
    </source>
</evidence>
<comment type="caution">
    <text evidence="3">The sequence shown here is derived from an EMBL/GenBank/DDBJ whole genome shotgun (WGS) entry which is preliminary data.</text>
</comment>
<reference evidence="4" key="2">
    <citation type="submission" date="2019-12" db="EMBL/GenBank/DDBJ databases">
        <title>The whole-genome sequencing of Haloarcula japonica strain pws8.</title>
        <authorList>
            <person name="Verma D.K."/>
            <person name="Gopal K."/>
            <person name="Prasad E.S."/>
        </authorList>
    </citation>
    <scope>NUCLEOTIDE SEQUENCE</scope>
    <source>
        <strain evidence="4">Pws8</strain>
    </source>
</reference>
<dbReference type="OrthoDB" id="213516at2157"/>
<reference evidence="3 5" key="1">
    <citation type="submission" date="2015-08" db="EMBL/GenBank/DDBJ databases">
        <title>Genomes of Isolates from Cabo Rojo, PR.</title>
        <authorList>
            <person name="Sanchez-Nieves R.L."/>
            <person name="Montalvo-Rodriguez R."/>
        </authorList>
    </citation>
    <scope>NUCLEOTIDE SEQUENCE [LARGE SCALE GENOMIC DNA]</scope>
    <source>
        <strain evidence="3 5">SL3</strain>
    </source>
</reference>
<evidence type="ECO:0000256" key="1">
    <source>
        <dbReference type="SAM" id="Phobius"/>
    </source>
</evidence>
<sequence length="95" mass="10035">MLASPLQLIDSFLLNYTIGDVLLLGFVGGLVAILPQRSLRMLGLHTIALGALLVITPASAMEPNSGSVLASAFQYKLFGLVLLVLAPVLYAVGRR</sequence>
<keyword evidence="1" id="KW-1133">Transmembrane helix</keyword>
<evidence type="ECO:0000313" key="3">
    <source>
        <dbReference type="EMBL" id="KOX94506.1"/>
    </source>
</evidence>
<name>A0A0N1IUP9_9EURY</name>
<dbReference type="PATRIC" id="fig|1705562.3.peg.1179"/>
<dbReference type="Proteomes" id="UP000610611">
    <property type="component" value="Unassembled WGS sequence"/>
</dbReference>
<feature type="transmembrane region" description="Helical" evidence="1">
    <location>
        <begin position="12"/>
        <end position="34"/>
    </location>
</feature>
<accession>A0A0N1IUP9</accession>
<keyword evidence="1" id="KW-0812">Transmembrane</keyword>
<dbReference type="EMBL" id="WOWB01000001">
    <property type="protein sequence ID" value="NLV07452.1"/>
    <property type="molecule type" value="Genomic_DNA"/>
</dbReference>
<evidence type="ECO:0000313" key="5">
    <source>
        <dbReference type="Proteomes" id="UP000037729"/>
    </source>
</evidence>
<dbReference type="RefSeq" id="WP_053966276.1">
    <property type="nucleotide sequence ID" value="NZ_JAWJXX010000009.1"/>
</dbReference>
<dbReference type="Pfam" id="PF26028">
    <property type="entry name" value="DUF8006"/>
    <property type="match status" value="1"/>
</dbReference>
<keyword evidence="5" id="KW-1185">Reference proteome</keyword>
<feature type="transmembrane region" description="Helical" evidence="1">
    <location>
        <begin position="73"/>
        <end position="92"/>
    </location>
</feature>
<dbReference type="AlphaFoldDB" id="A0A0N1IUP9"/>
<dbReference type="EMBL" id="LIUF01000001">
    <property type="protein sequence ID" value="KOX94506.1"/>
    <property type="molecule type" value="Genomic_DNA"/>
</dbReference>